<comment type="function">
    <text evidence="3">Catalyzes the phosphorylation of the 3'-hydroxyl group of dephosphocoenzyme A to form coenzyme A.</text>
</comment>
<dbReference type="PANTHER" id="PTHR10695:SF46">
    <property type="entry name" value="BIFUNCTIONAL COENZYME A SYNTHASE-RELATED"/>
    <property type="match status" value="1"/>
</dbReference>
<dbReference type="PATRIC" id="fig|479117.4.peg.1158"/>
<dbReference type="PANTHER" id="PTHR10695">
    <property type="entry name" value="DEPHOSPHO-COA KINASE-RELATED"/>
    <property type="match status" value="1"/>
</dbReference>
<keyword evidence="2 3" id="KW-0067">ATP-binding</keyword>
<dbReference type="InterPro" id="IPR027417">
    <property type="entry name" value="P-loop_NTPase"/>
</dbReference>
<keyword evidence="6" id="KW-1185">Reference proteome</keyword>
<keyword evidence="3" id="KW-0963">Cytoplasm</keyword>
<dbReference type="PROSITE" id="PS51219">
    <property type="entry name" value="DPCK"/>
    <property type="match status" value="1"/>
</dbReference>
<evidence type="ECO:0000256" key="2">
    <source>
        <dbReference type="ARBA" id="ARBA00022840"/>
    </source>
</evidence>
<sequence>MLKIGLTGGIGAGKSTAAALFTARGIPVIDSDVVAREIVEPGQPALEALRERFGESVLKDGELDRAELARLAFADAQSTRALNDIMHPAIAQRTRELFAEHADAPIVVHDVPLLAENGLEDDYDLVVVVDVPAEVRLQRLVELRGMDEADARQRILRQASDDQRQAIADVVLDNSGTPEEFEERFADAFQNVIEPAARKA</sequence>
<evidence type="ECO:0000256" key="1">
    <source>
        <dbReference type="ARBA" id="ARBA00022741"/>
    </source>
</evidence>
<comment type="pathway">
    <text evidence="3">Cofactor biosynthesis; coenzyme A biosynthesis; CoA from (R)-pantothenate: step 5/5.</text>
</comment>
<evidence type="ECO:0000313" key="6">
    <source>
        <dbReference type="Proteomes" id="UP000243589"/>
    </source>
</evidence>
<protein>
    <recommendedName>
        <fullName evidence="3 4">Dephospho-CoA kinase</fullName>
        <ecNumber evidence="3 4">2.7.1.24</ecNumber>
    </recommendedName>
    <alternativeName>
        <fullName evidence="3">Dephosphocoenzyme A kinase</fullName>
    </alternativeName>
</protein>
<keyword evidence="3 5" id="KW-0808">Transferase</keyword>
<dbReference type="GO" id="GO:0004140">
    <property type="term" value="F:dephospho-CoA kinase activity"/>
    <property type="evidence" value="ECO:0007669"/>
    <property type="project" value="UniProtKB-UniRule"/>
</dbReference>
<name>A0A150H800_9MICO</name>
<keyword evidence="1 3" id="KW-0547">Nucleotide-binding</keyword>
<comment type="caution">
    <text evidence="5">The sequence shown here is derived from an EMBL/GenBank/DDBJ whole genome shotgun (WGS) entry which is preliminary data.</text>
</comment>
<comment type="similarity">
    <text evidence="3">Belongs to the CoaE family.</text>
</comment>
<gene>
    <name evidence="3 5" type="primary">coaE</name>
    <name evidence="5" type="ORF">Bravens_01162</name>
</gene>
<dbReference type="EMBL" id="LQQC01000010">
    <property type="protein sequence ID" value="KXZ58125.1"/>
    <property type="molecule type" value="Genomic_DNA"/>
</dbReference>
<dbReference type="UniPathway" id="UPA00241">
    <property type="reaction ID" value="UER00356"/>
</dbReference>
<dbReference type="AlphaFoldDB" id="A0A150H800"/>
<feature type="binding site" evidence="3">
    <location>
        <begin position="11"/>
        <end position="16"/>
    </location>
    <ligand>
        <name>ATP</name>
        <dbReference type="ChEBI" id="CHEBI:30616"/>
    </ligand>
</feature>
<accession>A0A150H800</accession>
<proteinExistence type="inferred from homology"/>
<dbReference type="RefSeq" id="WP_062021237.1">
    <property type="nucleotide sequence ID" value="NZ_LQQC01000010.1"/>
</dbReference>
<dbReference type="EC" id="2.7.1.24" evidence="3 4"/>
<dbReference type="NCBIfam" id="NF002879">
    <property type="entry name" value="PRK03333.1"/>
    <property type="match status" value="1"/>
</dbReference>
<dbReference type="GO" id="GO:0005524">
    <property type="term" value="F:ATP binding"/>
    <property type="evidence" value="ECO:0007669"/>
    <property type="project" value="UniProtKB-UniRule"/>
</dbReference>
<organism evidence="5 6">
    <name type="scientific">Brevibacterium ravenspurgense</name>
    <dbReference type="NCBI Taxonomy" id="479117"/>
    <lineage>
        <taxon>Bacteria</taxon>
        <taxon>Bacillati</taxon>
        <taxon>Actinomycetota</taxon>
        <taxon>Actinomycetes</taxon>
        <taxon>Micrococcales</taxon>
        <taxon>Brevibacteriaceae</taxon>
        <taxon>Brevibacterium</taxon>
    </lineage>
</organism>
<comment type="catalytic activity">
    <reaction evidence="3">
        <text>3'-dephospho-CoA + ATP = ADP + CoA + H(+)</text>
        <dbReference type="Rhea" id="RHEA:18245"/>
        <dbReference type="ChEBI" id="CHEBI:15378"/>
        <dbReference type="ChEBI" id="CHEBI:30616"/>
        <dbReference type="ChEBI" id="CHEBI:57287"/>
        <dbReference type="ChEBI" id="CHEBI:57328"/>
        <dbReference type="ChEBI" id="CHEBI:456216"/>
        <dbReference type="EC" id="2.7.1.24"/>
    </reaction>
</comment>
<reference evidence="5 6" key="1">
    <citation type="submission" date="2016-01" db="EMBL/GenBank/DDBJ databases">
        <title>Use of Whole Genome Sequencing to ascertain that Brevibacterium massiliense (Roux, Raoult 2009) is a later heterotypic synonym of Brevibacterium ravenspurgense (Mages 2008).</title>
        <authorList>
            <person name="Bernier A.-M."/>
            <person name="Burdz T."/>
            <person name="Huynh C."/>
            <person name="Pachecho A.L."/>
            <person name="Wiebe D."/>
            <person name="Bonner C."/>
            <person name="Bernard K."/>
        </authorList>
    </citation>
    <scope>NUCLEOTIDE SEQUENCE [LARGE SCALE GENOMIC DNA]</scope>
    <source>
        <strain evidence="5 6">CCUG56047</strain>
    </source>
</reference>
<keyword evidence="3" id="KW-0173">Coenzyme A biosynthesis</keyword>
<evidence type="ECO:0000256" key="3">
    <source>
        <dbReference type="HAMAP-Rule" id="MF_00376"/>
    </source>
</evidence>
<dbReference type="Pfam" id="PF01121">
    <property type="entry name" value="CoaE"/>
    <property type="match status" value="1"/>
</dbReference>
<dbReference type="Gene3D" id="3.40.50.300">
    <property type="entry name" value="P-loop containing nucleotide triphosphate hydrolases"/>
    <property type="match status" value="1"/>
</dbReference>
<dbReference type="Proteomes" id="UP000243589">
    <property type="component" value="Unassembled WGS sequence"/>
</dbReference>
<evidence type="ECO:0000313" key="5">
    <source>
        <dbReference type="EMBL" id="KXZ58125.1"/>
    </source>
</evidence>
<dbReference type="NCBIfam" id="TIGR00152">
    <property type="entry name" value="dephospho-CoA kinase"/>
    <property type="match status" value="1"/>
</dbReference>
<dbReference type="GO" id="GO:0015937">
    <property type="term" value="P:coenzyme A biosynthetic process"/>
    <property type="evidence" value="ECO:0007669"/>
    <property type="project" value="UniProtKB-UniRule"/>
</dbReference>
<dbReference type="CDD" id="cd02022">
    <property type="entry name" value="DPCK"/>
    <property type="match status" value="1"/>
</dbReference>
<dbReference type="SUPFAM" id="SSF52540">
    <property type="entry name" value="P-loop containing nucleoside triphosphate hydrolases"/>
    <property type="match status" value="1"/>
</dbReference>
<evidence type="ECO:0000256" key="4">
    <source>
        <dbReference type="NCBIfam" id="TIGR00152"/>
    </source>
</evidence>
<dbReference type="InterPro" id="IPR001977">
    <property type="entry name" value="Depp_CoAkinase"/>
</dbReference>
<dbReference type="HAMAP" id="MF_00376">
    <property type="entry name" value="Dephospho_CoA_kinase"/>
    <property type="match status" value="1"/>
</dbReference>
<dbReference type="GO" id="GO:0005737">
    <property type="term" value="C:cytoplasm"/>
    <property type="evidence" value="ECO:0007669"/>
    <property type="project" value="UniProtKB-SubCell"/>
</dbReference>
<keyword evidence="3 5" id="KW-0418">Kinase</keyword>
<comment type="subcellular location">
    <subcellularLocation>
        <location evidence="3">Cytoplasm</location>
    </subcellularLocation>
</comment>